<proteinExistence type="predicted"/>
<dbReference type="Proteomes" id="UP000249936">
    <property type="component" value="Unassembled WGS sequence"/>
</dbReference>
<feature type="transmembrane region" description="Helical" evidence="1">
    <location>
        <begin position="20"/>
        <end position="41"/>
    </location>
</feature>
<evidence type="ECO:0000313" key="3">
    <source>
        <dbReference type="Proteomes" id="UP000249936"/>
    </source>
</evidence>
<dbReference type="AlphaFoldDB" id="A0A2X1PZE4"/>
<organism evidence="2 3">
    <name type="scientific">Haemophilus influenzae</name>
    <dbReference type="NCBI Taxonomy" id="727"/>
    <lineage>
        <taxon>Bacteria</taxon>
        <taxon>Pseudomonadati</taxon>
        <taxon>Pseudomonadota</taxon>
        <taxon>Gammaproteobacteria</taxon>
        <taxon>Pasteurellales</taxon>
        <taxon>Pasteurellaceae</taxon>
        <taxon>Haemophilus</taxon>
    </lineage>
</organism>
<name>A0A2X1PZE4_HAEIF</name>
<protein>
    <submittedName>
        <fullName evidence="2">Uncharacterized protein</fullName>
    </submittedName>
</protein>
<evidence type="ECO:0000313" key="2">
    <source>
        <dbReference type="EMBL" id="SPX42503.1"/>
    </source>
</evidence>
<sequence>MRKVKKGSDHYEPFYLVGKILKSFILQIYLFFSLLMVHFALAQIANNTPTTQIAYNILFLLSIMSVYFYQ</sequence>
<keyword evidence="1" id="KW-0472">Membrane</keyword>
<reference evidence="2 3" key="1">
    <citation type="submission" date="2018-06" db="EMBL/GenBank/DDBJ databases">
        <authorList>
            <consortium name="Pathogen Informatics"/>
            <person name="Doyle S."/>
        </authorList>
    </citation>
    <scope>NUCLEOTIDE SEQUENCE [LARGE SCALE GENOMIC DNA]</scope>
    <source>
        <strain evidence="2 3">NCTC11872</strain>
    </source>
</reference>
<accession>A0A2X1PZE4</accession>
<evidence type="ECO:0000256" key="1">
    <source>
        <dbReference type="SAM" id="Phobius"/>
    </source>
</evidence>
<gene>
    <name evidence="2" type="ORF">NCTC11872_02135</name>
</gene>
<feature type="transmembrane region" description="Helical" evidence="1">
    <location>
        <begin position="53"/>
        <end position="69"/>
    </location>
</feature>
<keyword evidence="1" id="KW-1133">Transmembrane helix</keyword>
<dbReference type="EMBL" id="UASK01000006">
    <property type="protein sequence ID" value="SPX42503.1"/>
    <property type="molecule type" value="Genomic_DNA"/>
</dbReference>
<keyword evidence="1" id="KW-0812">Transmembrane</keyword>